<reference evidence="13" key="2">
    <citation type="submission" date="2015-02" db="UniProtKB">
        <authorList>
            <consortium name="EnsemblMetazoa"/>
        </authorList>
    </citation>
    <scope>IDENTIFICATION</scope>
</reference>
<dbReference type="PANTHER" id="PTHR24089">
    <property type="entry name" value="SOLUTE CARRIER FAMILY 25"/>
    <property type="match status" value="1"/>
</dbReference>
<dbReference type="EnsemblMetazoa" id="SMAR000558-RA">
    <property type="protein sequence ID" value="SMAR000558-PA"/>
    <property type="gene ID" value="SMAR000558"/>
</dbReference>
<feature type="repeat" description="Solcar" evidence="10">
    <location>
        <begin position="156"/>
        <end position="241"/>
    </location>
</feature>
<dbReference type="Pfam" id="PF00153">
    <property type="entry name" value="Mito_carr"/>
    <property type="match status" value="3"/>
</dbReference>
<keyword evidence="6" id="KW-0999">Mitochondrion inner membrane</keyword>
<dbReference type="FunFam" id="1.50.40.10:FF:000003">
    <property type="entry name" value="Putative calcium-binding mitochondrial carrier protein scamc-2"/>
    <property type="match status" value="1"/>
</dbReference>
<evidence type="ECO:0000256" key="11">
    <source>
        <dbReference type="RuleBase" id="RU000488"/>
    </source>
</evidence>
<dbReference type="PROSITE" id="PS50920">
    <property type="entry name" value="SOLCAR"/>
    <property type="match status" value="3"/>
</dbReference>
<dbReference type="InterPro" id="IPR002167">
    <property type="entry name" value="GDC-like"/>
</dbReference>
<keyword evidence="9 10" id="KW-0472">Membrane</keyword>
<dbReference type="GO" id="GO:0055085">
    <property type="term" value="P:transmembrane transport"/>
    <property type="evidence" value="ECO:0007669"/>
    <property type="project" value="InterPro"/>
</dbReference>
<comment type="similarity">
    <text evidence="2 11">Belongs to the mitochondrial carrier (TC 2.A.29) family.</text>
</comment>
<accession>T1II66</accession>
<dbReference type="PRINTS" id="PR00926">
    <property type="entry name" value="MITOCARRIER"/>
</dbReference>
<keyword evidence="8" id="KW-0496">Mitochondrion</keyword>
<dbReference type="InterPro" id="IPR002067">
    <property type="entry name" value="MCP"/>
</dbReference>
<keyword evidence="7 12" id="KW-1133">Transmembrane helix</keyword>
<dbReference type="PhylomeDB" id="T1II66"/>
<evidence type="ECO:0000256" key="6">
    <source>
        <dbReference type="ARBA" id="ARBA00022792"/>
    </source>
</evidence>
<keyword evidence="5" id="KW-0677">Repeat</keyword>
<evidence type="ECO:0000256" key="4">
    <source>
        <dbReference type="ARBA" id="ARBA00022692"/>
    </source>
</evidence>
<proteinExistence type="inferred from homology"/>
<dbReference type="GO" id="GO:0005743">
    <property type="term" value="C:mitochondrial inner membrane"/>
    <property type="evidence" value="ECO:0007669"/>
    <property type="project" value="UniProtKB-SubCell"/>
</dbReference>
<evidence type="ECO:0000256" key="3">
    <source>
        <dbReference type="ARBA" id="ARBA00022448"/>
    </source>
</evidence>
<evidence type="ECO:0000256" key="12">
    <source>
        <dbReference type="SAM" id="Phobius"/>
    </source>
</evidence>
<protein>
    <recommendedName>
        <fullName evidence="15">EF-hand domain-containing protein</fullName>
    </recommendedName>
</protein>
<evidence type="ECO:0008006" key="15">
    <source>
        <dbReference type="Google" id="ProtNLM"/>
    </source>
</evidence>
<feature type="transmembrane region" description="Helical" evidence="12">
    <location>
        <begin position="258"/>
        <end position="278"/>
    </location>
</feature>
<evidence type="ECO:0000256" key="2">
    <source>
        <dbReference type="ARBA" id="ARBA00006375"/>
    </source>
</evidence>
<dbReference type="eggNOG" id="KOG0036">
    <property type="taxonomic scope" value="Eukaryota"/>
</dbReference>
<dbReference type="HOGENOM" id="CLU_015166_10_2_1"/>
<comment type="subcellular location">
    <subcellularLocation>
        <location evidence="1">Mitochondrion inner membrane</location>
        <topology evidence="1">Multi-pass membrane protein</topology>
    </subcellularLocation>
</comment>
<dbReference type="AlphaFoldDB" id="T1II66"/>
<evidence type="ECO:0000256" key="8">
    <source>
        <dbReference type="ARBA" id="ARBA00023128"/>
    </source>
</evidence>
<dbReference type="OMA" id="PILKCED"/>
<keyword evidence="14" id="KW-1185">Reference proteome</keyword>
<dbReference type="PRINTS" id="PR00928">
    <property type="entry name" value="GRAVESDC"/>
</dbReference>
<dbReference type="EMBL" id="JH430143">
    <property type="status" value="NOT_ANNOTATED_CDS"/>
    <property type="molecule type" value="Genomic_DNA"/>
</dbReference>
<dbReference type="SUPFAM" id="SSF103506">
    <property type="entry name" value="Mitochondrial carrier"/>
    <property type="match status" value="1"/>
</dbReference>
<feature type="transmembrane region" description="Helical" evidence="12">
    <location>
        <begin position="326"/>
        <end position="344"/>
    </location>
</feature>
<organism evidence="13 14">
    <name type="scientific">Strigamia maritima</name>
    <name type="common">European centipede</name>
    <name type="synonym">Geophilus maritimus</name>
    <dbReference type="NCBI Taxonomy" id="126957"/>
    <lineage>
        <taxon>Eukaryota</taxon>
        <taxon>Metazoa</taxon>
        <taxon>Ecdysozoa</taxon>
        <taxon>Arthropoda</taxon>
        <taxon>Myriapoda</taxon>
        <taxon>Chilopoda</taxon>
        <taxon>Pleurostigmophora</taxon>
        <taxon>Geophilomorpha</taxon>
        <taxon>Linotaeniidae</taxon>
        <taxon>Strigamia</taxon>
    </lineage>
</organism>
<reference evidence="14" key="1">
    <citation type="submission" date="2011-05" db="EMBL/GenBank/DDBJ databases">
        <authorList>
            <person name="Richards S.R."/>
            <person name="Qu J."/>
            <person name="Jiang H."/>
            <person name="Jhangiani S.N."/>
            <person name="Agravi P."/>
            <person name="Goodspeed R."/>
            <person name="Gross S."/>
            <person name="Mandapat C."/>
            <person name="Jackson L."/>
            <person name="Mathew T."/>
            <person name="Pu L."/>
            <person name="Thornton R."/>
            <person name="Saada N."/>
            <person name="Wilczek-Boney K.B."/>
            <person name="Lee S."/>
            <person name="Kovar C."/>
            <person name="Wu Y."/>
            <person name="Scherer S.E."/>
            <person name="Worley K.C."/>
            <person name="Muzny D.M."/>
            <person name="Gibbs R."/>
        </authorList>
    </citation>
    <scope>NUCLEOTIDE SEQUENCE</scope>
    <source>
        <strain evidence="14">Brora</strain>
    </source>
</reference>
<dbReference type="Proteomes" id="UP000014500">
    <property type="component" value="Unassembled WGS sequence"/>
</dbReference>
<dbReference type="Gene3D" id="1.50.40.10">
    <property type="entry name" value="Mitochondrial carrier domain"/>
    <property type="match status" value="1"/>
</dbReference>
<evidence type="ECO:0000256" key="5">
    <source>
        <dbReference type="ARBA" id="ARBA00022737"/>
    </source>
</evidence>
<evidence type="ECO:0000256" key="9">
    <source>
        <dbReference type="ARBA" id="ARBA00023136"/>
    </source>
</evidence>
<keyword evidence="4 10" id="KW-0812">Transmembrane</keyword>
<evidence type="ECO:0000256" key="7">
    <source>
        <dbReference type="ARBA" id="ARBA00022989"/>
    </source>
</evidence>
<sequence length="353" mass="40517">MTKDKITLYDYAHSLYKYLFTKSDVDTVMNMWRKHSTIIDIGEDALIPDDFTESEKEKGVWIKHLIAGGVAGAVSRTCTAPLDRIKVFFQVHSQHRVQTFTGVFRYMIKEGGYLSFWRGNGINVLKITPETAIKFSAYEQIKVFLLDRHQWGDNELGLQERFLAGSLAGTCSQLLIYPIEVMKTRLALRKTGEFLGLIHAIKIIYKREGIMSFYRGFVPNICGIIPYAGIDLTVYETMKKYFLHHYHYEVDNKGKRPFLYGFIILMCGTTSCTVGQMSSYPFALIRTRLQAQSVVRLRSNSTMTGEFRTILQQDGFLGLYRGMLPTFLKVIPAVSISYLVYEFIRHLFGITMT</sequence>
<name>T1II66_STRMM</name>
<dbReference type="InterPro" id="IPR018108">
    <property type="entry name" value="MCP_transmembrane"/>
</dbReference>
<evidence type="ECO:0000256" key="1">
    <source>
        <dbReference type="ARBA" id="ARBA00004448"/>
    </source>
</evidence>
<evidence type="ECO:0000313" key="13">
    <source>
        <dbReference type="EnsemblMetazoa" id="SMAR000558-PA"/>
    </source>
</evidence>
<feature type="repeat" description="Solcar" evidence="10">
    <location>
        <begin position="59"/>
        <end position="144"/>
    </location>
</feature>
<keyword evidence="3 11" id="KW-0813">Transport</keyword>
<feature type="repeat" description="Solcar" evidence="10">
    <location>
        <begin position="262"/>
        <end position="347"/>
    </location>
</feature>
<evidence type="ECO:0000313" key="14">
    <source>
        <dbReference type="Proteomes" id="UP000014500"/>
    </source>
</evidence>
<evidence type="ECO:0000256" key="10">
    <source>
        <dbReference type="PROSITE-ProRule" id="PRU00282"/>
    </source>
</evidence>
<dbReference type="InterPro" id="IPR023395">
    <property type="entry name" value="MCP_dom_sf"/>
</dbReference>
<dbReference type="STRING" id="126957.T1II66"/>